<gene>
    <name evidence="19" type="ORF">GRI55_09885</name>
</gene>
<dbReference type="GO" id="GO:0006281">
    <property type="term" value="P:DNA repair"/>
    <property type="evidence" value="ECO:0007669"/>
    <property type="project" value="UniProtKB-KW"/>
</dbReference>
<dbReference type="InterPro" id="IPR015797">
    <property type="entry name" value="NUDIX_hydrolase-like_dom_sf"/>
</dbReference>
<keyword evidence="3" id="KW-0515">Mutator protein</keyword>
<keyword evidence="8" id="KW-0460">Magnesium</keyword>
<keyword evidence="9" id="KW-0234">DNA repair</keyword>
<evidence type="ECO:0000256" key="3">
    <source>
        <dbReference type="ARBA" id="ARBA00022457"/>
    </source>
</evidence>
<keyword evidence="5" id="KW-0479">Metal-binding</keyword>
<dbReference type="GO" id="GO:0035539">
    <property type="term" value="F:8-oxo-7,8-dihydrodeoxyguanosine triphosphate pyrophosphatase activity"/>
    <property type="evidence" value="ECO:0007669"/>
    <property type="project" value="UniProtKB-EC"/>
</dbReference>
<evidence type="ECO:0000256" key="10">
    <source>
        <dbReference type="ARBA" id="ARBA00035861"/>
    </source>
</evidence>
<comment type="cofactor">
    <cofactor evidence="1">
        <name>Mg(2+)</name>
        <dbReference type="ChEBI" id="CHEBI:18420"/>
    </cofactor>
</comment>
<evidence type="ECO:0000256" key="8">
    <source>
        <dbReference type="ARBA" id="ARBA00022842"/>
    </source>
</evidence>
<dbReference type="GO" id="GO:0044716">
    <property type="term" value="F:8-oxo-GDP phosphatase activity"/>
    <property type="evidence" value="ECO:0007669"/>
    <property type="project" value="TreeGrafter"/>
</dbReference>
<dbReference type="EMBL" id="WTYG01000002">
    <property type="protein sequence ID" value="MXP36082.1"/>
    <property type="molecule type" value="Genomic_DNA"/>
</dbReference>
<dbReference type="GO" id="GO:0044715">
    <property type="term" value="F:8-oxo-dGDP phosphatase activity"/>
    <property type="evidence" value="ECO:0007669"/>
    <property type="project" value="TreeGrafter"/>
</dbReference>
<evidence type="ECO:0000256" key="13">
    <source>
        <dbReference type="ARBA" id="ARBA00040794"/>
    </source>
</evidence>
<evidence type="ECO:0000256" key="9">
    <source>
        <dbReference type="ARBA" id="ARBA00023204"/>
    </source>
</evidence>
<comment type="catalytic activity">
    <reaction evidence="11">
        <text>8-oxo-GTP + H2O = 8-oxo-GMP + diphosphate + H(+)</text>
        <dbReference type="Rhea" id="RHEA:67616"/>
        <dbReference type="ChEBI" id="CHEBI:15377"/>
        <dbReference type="ChEBI" id="CHEBI:15378"/>
        <dbReference type="ChEBI" id="CHEBI:33019"/>
        <dbReference type="ChEBI" id="CHEBI:143553"/>
        <dbReference type="ChEBI" id="CHEBI:145694"/>
    </reaction>
</comment>
<dbReference type="GO" id="GO:0008413">
    <property type="term" value="F:8-oxo-7,8-dihydroguanosine triphosphate pyrophosphatase activity"/>
    <property type="evidence" value="ECO:0007669"/>
    <property type="project" value="TreeGrafter"/>
</dbReference>
<evidence type="ECO:0000256" key="14">
    <source>
        <dbReference type="ARBA" id="ARBA00041592"/>
    </source>
</evidence>
<dbReference type="PROSITE" id="PS51462">
    <property type="entry name" value="NUDIX"/>
    <property type="match status" value="1"/>
</dbReference>
<dbReference type="Pfam" id="PF00293">
    <property type="entry name" value="NUDIX"/>
    <property type="match status" value="1"/>
</dbReference>
<comment type="catalytic activity">
    <reaction evidence="10">
        <text>8-oxo-dGTP + H2O = 8-oxo-dGMP + diphosphate + H(+)</text>
        <dbReference type="Rhea" id="RHEA:31575"/>
        <dbReference type="ChEBI" id="CHEBI:15377"/>
        <dbReference type="ChEBI" id="CHEBI:15378"/>
        <dbReference type="ChEBI" id="CHEBI:33019"/>
        <dbReference type="ChEBI" id="CHEBI:63224"/>
        <dbReference type="ChEBI" id="CHEBI:77896"/>
        <dbReference type="EC" id="3.6.1.55"/>
    </reaction>
</comment>
<dbReference type="EC" id="3.6.1.55" evidence="12"/>
<evidence type="ECO:0000256" key="4">
    <source>
        <dbReference type="ARBA" id="ARBA00022705"/>
    </source>
</evidence>
<dbReference type="Proteomes" id="UP000439914">
    <property type="component" value="Unassembled WGS sequence"/>
</dbReference>
<keyword evidence="6" id="KW-0227">DNA damage</keyword>
<evidence type="ECO:0000256" key="5">
    <source>
        <dbReference type="ARBA" id="ARBA00022723"/>
    </source>
</evidence>
<comment type="similarity">
    <text evidence="2 17">Belongs to the Nudix hydrolase family.</text>
</comment>
<dbReference type="InterPro" id="IPR020476">
    <property type="entry name" value="Nudix_hydrolase"/>
</dbReference>
<dbReference type="PROSITE" id="PS00893">
    <property type="entry name" value="NUDIX_BOX"/>
    <property type="match status" value="1"/>
</dbReference>
<evidence type="ECO:0000256" key="11">
    <source>
        <dbReference type="ARBA" id="ARBA00036904"/>
    </source>
</evidence>
<evidence type="ECO:0000256" key="12">
    <source>
        <dbReference type="ARBA" id="ARBA00038905"/>
    </source>
</evidence>
<dbReference type="AlphaFoldDB" id="A0A6I4UAX3"/>
<dbReference type="PANTHER" id="PTHR47707">
    <property type="entry name" value="8-OXO-DGTP DIPHOSPHATASE"/>
    <property type="match status" value="1"/>
</dbReference>
<organism evidence="19 20">
    <name type="scientific">Qipengyuania citrea</name>
    <dbReference type="NCBI Taxonomy" id="225971"/>
    <lineage>
        <taxon>Bacteria</taxon>
        <taxon>Pseudomonadati</taxon>
        <taxon>Pseudomonadota</taxon>
        <taxon>Alphaproteobacteria</taxon>
        <taxon>Sphingomonadales</taxon>
        <taxon>Erythrobacteraceae</taxon>
        <taxon>Qipengyuania</taxon>
    </lineage>
</organism>
<dbReference type="GO" id="GO:0046872">
    <property type="term" value="F:metal ion binding"/>
    <property type="evidence" value="ECO:0007669"/>
    <property type="project" value="UniProtKB-KW"/>
</dbReference>
<dbReference type="InterPro" id="IPR020084">
    <property type="entry name" value="NUDIX_hydrolase_CS"/>
</dbReference>
<comment type="caution">
    <text evidence="19">The sequence shown here is derived from an EMBL/GenBank/DDBJ whole genome shotgun (WGS) entry which is preliminary data.</text>
</comment>
<proteinExistence type="inferred from homology"/>
<reference evidence="19 20" key="1">
    <citation type="submission" date="2019-12" db="EMBL/GenBank/DDBJ databases">
        <title>Genomic-based taxomic classification of the family Erythrobacteraceae.</title>
        <authorList>
            <person name="Xu L."/>
        </authorList>
    </citation>
    <scope>NUCLEOTIDE SEQUENCE [LARGE SCALE GENOMIC DNA]</scope>
    <source>
        <strain evidence="19 20">CGMCC 1.8703</strain>
    </source>
</reference>
<evidence type="ECO:0000256" key="15">
    <source>
        <dbReference type="ARBA" id="ARBA00041979"/>
    </source>
</evidence>
<evidence type="ECO:0000256" key="6">
    <source>
        <dbReference type="ARBA" id="ARBA00022763"/>
    </source>
</evidence>
<evidence type="ECO:0000256" key="7">
    <source>
        <dbReference type="ARBA" id="ARBA00022801"/>
    </source>
</evidence>
<dbReference type="GO" id="GO:0006260">
    <property type="term" value="P:DNA replication"/>
    <property type="evidence" value="ECO:0007669"/>
    <property type="project" value="UniProtKB-KW"/>
</dbReference>
<dbReference type="InterPro" id="IPR000086">
    <property type="entry name" value="NUDIX_hydrolase_dom"/>
</dbReference>
<sequence length="156" mass="16915">MFTLGRVKKSLRVVAKVENIPTWTCVVALALRDGKGRWLMHRRPADKHHGGLWEFPGGKVETGETPRNALVREIDEELGLVIEPAACAPVGFAEETSGEGRPPIVIMLYTSVWDGSGMGALEGGEIDWFTPEEAELLAKPPLDVALAAKLFAKGVI</sequence>
<dbReference type="SUPFAM" id="SSF55811">
    <property type="entry name" value="Nudix"/>
    <property type="match status" value="1"/>
</dbReference>
<evidence type="ECO:0000256" key="16">
    <source>
        <dbReference type="ARBA" id="ARBA00042798"/>
    </source>
</evidence>
<evidence type="ECO:0000313" key="20">
    <source>
        <dbReference type="Proteomes" id="UP000439914"/>
    </source>
</evidence>
<name>A0A6I4UAX3_9SPHN</name>
<dbReference type="PRINTS" id="PR00502">
    <property type="entry name" value="NUDIXFAMILY"/>
</dbReference>
<evidence type="ECO:0000256" key="2">
    <source>
        <dbReference type="ARBA" id="ARBA00005582"/>
    </source>
</evidence>
<feature type="domain" description="Nudix hydrolase" evidence="18">
    <location>
        <begin position="22"/>
        <end position="150"/>
    </location>
</feature>
<keyword evidence="4" id="KW-0235">DNA replication</keyword>
<accession>A0A6I4UAX3</accession>
<evidence type="ECO:0000313" key="19">
    <source>
        <dbReference type="EMBL" id="MXP36082.1"/>
    </source>
</evidence>
<dbReference type="Gene3D" id="3.90.79.10">
    <property type="entry name" value="Nucleoside Triphosphate Pyrophosphohydrolase"/>
    <property type="match status" value="1"/>
</dbReference>
<evidence type="ECO:0000256" key="17">
    <source>
        <dbReference type="RuleBase" id="RU003476"/>
    </source>
</evidence>
<evidence type="ECO:0000259" key="18">
    <source>
        <dbReference type="PROSITE" id="PS51462"/>
    </source>
</evidence>
<protein>
    <recommendedName>
        <fullName evidence="13">8-oxo-dGTP diphosphatase</fullName>
        <ecNumber evidence="12">3.6.1.55</ecNumber>
    </recommendedName>
    <alternativeName>
        <fullName evidence="16">7,8-dihydro-8-oxoguanine-triphosphatase</fullName>
    </alternativeName>
    <alternativeName>
        <fullName evidence="15">Mutator protein MutT</fullName>
    </alternativeName>
    <alternativeName>
        <fullName evidence="14">dGTP pyrophosphohydrolase</fullName>
    </alternativeName>
</protein>
<keyword evidence="7 17" id="KW-0378">Hydrolase</keyword>
<dbReference type="InterPro" id="IPR047127">
    <property type="entry name" value="MutT-like"/>
</dbReference>
<dbReference type="PANTHER" id="PTHR47707:SF1">
    <property type="entry name" value="NUDIX HYDROLASE FAMILY PROTEIN"/>
    <property type="match status" value="1"/>
</dbReference>
<evidence type="ECO:0000256" key="1">
    <source>
        <dbReference type="ARBA" id="ARBA00001946"/>
    </source>
</evidence>